<reference evidence="1 2" key="1">
    <citation type="submission" date="2019-03" db="EMBL/GenBank/DDBJ databases">
        <authorList>
            <person name="Jensen L."/>
            <person name="Storgaard J."/>
            <person name="Sulaj E."/>
            <person name="Schramm A."/>
            <person name="Marshall I.P.G."/>
        </authorList>
    </citation>
    <scope>NUCLEOTIDE SEQUENCE [LARGE SCALE GENOMIC DNA]</scope>
    <source>
        <strain evidence="1 2">2017H2G3</strain>
    </source>
</reference>
<evidence type="ECO:0000313" key="2">
    <source>
        <dbReference type="Proteomes" id="UP000293846"/>
    </source>
</evidence>
<gene>
    <name evidence="1" type="ORF">E0Y62_26825</name>
</gene>
<evidence type="ECO:0000313" key="1">
    <source>
        <dbReference type="EMBL" id="TCJ00448.1"/>
    </source>
</evidence>
<dbReference type="EMBL" id="SJTH01000116">
    <property type="protein sequence ID" value="TCJ00448.1"/>
    <property type="molecule type" value="Genomic_DNA"/>
</dbReference>
<sequence>MLKIFKKGHTTLTTDVETWAVRWNIKYGEFSSDQKEVAQFFTSKEEAKDFAESLKRANKLLGHTCSTLTWVKCERVTNIGL</sequence>
<organism evidence="1 2">
    <name type="scientific">Cytobacillus praedii</name>
    <dbReference type="NCBI Taxonomy" id="1742358"/>
    <lineage>
        <taxon>Bacteria</taxon>
        <taxon>Bacillati</taxon>
        <taxon>Bacillota</taxon>
        <taxon>Bacilli</taxon>
        <taxon>Bacillales</taxon>
        <taxon>Bacillaceae</taxon>
        <taxon>Cytobacillus</taxon>
    </lineage>
</organism>
<dbReference type="AlphaFoldDB" id="A0A4R1ARM1"/>
<proteinExistence type="predicted"/>
<comment type="caution">
    <text evidence="1">The sequence shown here is derived from an EMBL/GenBank/DDBJ whole genome shotgun (WGS) entry which is preliminary data.</text>
</comment>
<protein>
    <submittedName>
        <fullName evidence="1">Uncharacterized protein</fullName>
    </submittedName>
</protein>
<accession>A0A4R1ARM1</accession>
<keyword evidence="2" id="KW-1185">Reference proteome</keyword>
<dbReference type="Proteomes" id="UP000293846">
    <property type="component" value="Unassembled WGS sequence"/>
</dbReference>
<name>A0A4R1ARM1_9BACI</name>
<dbReference type="RefSeq" id="WP_131239632.1">
    <property type="nucleotide sequence ID" value="NZ_SJTH01000116.1"/>
</dbReference>